<sequence>MFENSTTTVLPAHGDAEAYLLRSRVLSAAALGLALHHLVFRKGEWHMQAPALFALWALSYPILAAVEVFLGAESTSAGLKNALLIEGGFAASLFTSIAVYRVFFHRLRGFSGPPLAKVSKLWHSVQCVGGQNHLVLERLRQQYGDFVRTGPSEITIFTPEAMVQLDGIGNKNTKPAFYDFLHPNIGIENIRDRPFHDERRRIWTQAFSSKALPAYERMVAEQAVELEKLIASVAERDAYVPFSRWVYWFQFDVMGLFTLSRSFGMMQNEKWHDRIAGLRNAMSVLGIFAPVPWLAQVGFFYLKHVWAVRDWHRFRFWCEDQVKQQIKINDESTCVTSFFIADAIKRDALEADFKVLAGDTITSVVAGSDTVGFTMTCLFWELASNPQHIEMIYEEVKDVDYEDRKTLEQLPHLNACINETLRLHPAVPTGGCRDTPPEGATISGRFIPGNITVCVPRYSVFRSEKCYEQPNSFIPERWYSKPELIKDNRAFMPFAQGRYSCLGKSLALTELRTVTALLVSKYRFEFVQDYKPAQFELGVKDQFTAAPGELPLKFVKRN</sequence>
<feature type="binding site" description="axial binding residue" evidence="9">
    <location>
        <position position="501"/>
    </location>
    <ligand>
        <name>heme</name>
        <dbReference type="ChEBI" id="CHEBI:30413"/>
    </ligand>
    <ligandPart>
        <name>Fe</name>
        <dbReference type="ChEBI" id="CHEBI:18248"/>
    </ligandPart>
</feature>
<dbReference type="PRINTS" id="PR00385">
    <property type="entry name" value="P450"/>
</dbReference>
<evidence type="ECO:0000256" key="9">
    <source>
        <dbReference type="PIRSR" id="PIRSR602403-1"/>
    </source>
</evidence>
<dbReference type="OrthoDB" id="6692864at2759"/>
<name>A0A8K0SSB5_9HYPO</name>
<keyword evidence="10" id="KW-0812">Transmembrane</keyword>
<evidence type="ECO:0000313" key="12">
    <source>
        <dbReference type="Proteomes" id="UP000813444"/>
    </source>
</evidence>
<dbReference type="GO" id="GO:0016705">
    <property type="term" value="F:oxidoreductase activity, acting on paired donors, with incorporation or reduction of molecular oxygen"/>
    <property type="evidence" value="ECO:0007669"/>
    <property type="project" value="InterPro"/>
</dbReference>
<organism evidence="11 12">
    <name type="scientific">Stachybotrys elegans</name>
    <dbReference type="NCBI Taxonomy" id="80388"/>
    <lineage>
        <taxon>Eukaryota</taxon>
        <taxon>Fungi</taxon>
        <taxon>Dikarya</taxon>
        <taxon>Ascomycota</taxon>
        <taxon>Pezizomycotina</taxon>
        <taxon>Sordariomycetes</taxon>
        <taxon>Hypocreomycetidae</taxon>
        <taxon>Hypocreales</taxon>
        <taxon>Stachybotryaceae</taxon>
        <taxon>Stachybotrys</taxon>
    </lineage>
</organism>
<protein>
    <submittedName>
        <fullName evidence="11">Cytochrome P450</fullName>
    </submittedName>
</protein>
<dbReference type="InterPro" id="IPR002403">
    <property type="entry name" value="Cyt_P450_E_grp-IV"/>
</dbReference>
<dbReference type="GO" id="GO:0004497">
    <property type="term" value="F:monooxygenase activity"/>
    <property type="evidence" value="ECO:0007669"/>
    <property type="project" value="UniProtKB-KW"/>
</dbReference>
<dbReference type="SUPFAM" id="SSF48264">
    <property type="entry name" value="Cytochrome P450"/>
    <property type="match status" value="1"/>
</dbReference>
<evidence type="ECO:0000256" key="3">
    <source>
        <dbReference type="ARBA" id="ARBA00010617"/>
    </source>
</evidence>
<keyword evidence="8" id="KW-0503">Monooxygenase</keyword>
<keyword evidence="12" id="KW-1185">Reference proteome</keyword>
<gene>
    <name evidence="11" type="ORF">B0I35DRAFT_277217</name>
</gene>
<proteinExistence type="inferred from homology"/>
<reference evidence="11" key="1">
    <citation type="journal article" date="2021" name="Nat. Commun.">
        <title>Genetic determinants of endophytism in the Arabidopsis root mycobiome.</title>
        <authorList>
            <person name="Mesny F."/>
            <person name="Miyauchi S."/>
            <person name="Thiergart T."/>
            <person name="Pickel B."/>
            <person name="Atanasova L."/>
            <person name="Karlsson M."/>
            <person name="Huettel B."/>
            <person name="Barry K.W."/>
            <person name="Haridas S."/>
            <person name="Chen C."/>
            <person name="Bauer D."/>
            <person name="Andreopoulos W."/>
            <person name="Pangilinan J."/>
            <person name="LaButti K."/>
            <person name="Riley R."/>
            <person name="Lipzen A."/>
            <person name="Clum A."/>
            <person name="Drula E."/>
            <person name="Henrissat B."/>
            <person name="Kohler A."/>
            <person name="Grigoriev I.V."/>
            <person name="Martin F.M."/>
            <person name="Hacquard S."/>
        </authorList>
    </citation>
    <scope>NUCLEOTIDE SEQUENCE</scope>
    <source>
        <strain evidence="11">MPI-CAGE-CH-0235</strain>
    </source>
</reference>
<evidence type="ECO:0000256" key="1">
    <source>
        <dbReference type="ARBA" id="ARBA00001971"/>
    </source>
</evidence>
<dbReference type="PRINTS" id="PR00465">
    <property type="entry name" value="EP450IV"/>
</dbReference>
<evidence type="ECO:0000256" key="10">
    <source>
        <dbReference type="SAM" id="Phobius"/>
    </source>
</evidence>
<evidence type="ECO:0000256" key="4">
    <source>
        <dbReference type="ARBA" id="ARBA00022617"/>
    </source>
</evidence>
<dbReference type="Proteomes" id="UP000813444">
    <property type="component" value="Unassembled WGS sequence"/>
</dbReference>
<feature type="transmembrane region" description="Helical" evidence="10">
    <location>
        <begin position="283"/>
        <end position="302"/>
    </location>
</feature>
<evidence type="ECO:0000256" key="5">
    <source>
        <dbReference type="ARBA" id="ARBA00022723"/>
    </source>
</evidence>
<evidence type="ECO:0000313" key="11">
    <source>
        <dbReference type="EMBL" id="KAH7313675.1"/>
    </source>
</evidence>
<feature type="transmembrane region" description="Helical" evidence="10">
    <location>
        <begin position="51"/>
        <end position="70"/>
    </location>
</feature>
<dbReference type="EMBL" id="JAGPNK010000009">
    <property type="protein sequence ID" value="KAH7313675.1"/>
    <property type="molecule type" value="Genomic_DNA"/>
</dbReference>
<dbReference type="AlphaFoldDB" id="A0A8K0SSB5"/>
<accession>A0A8K0SSB5</accession>
<keyword evidence="7 9" id="KW-0408">Iron</keyword>
<evidence type="ECO:0000256" key="8">
    <source>
        <dbReference type="ARBA" id="ARBA00023033"/>
    </source>
</evidence>
<dbReference type="GO" id="GO:0020037">
    <property type="term" value="F:heme binding"/>
    <property type="evidence" value="ECO:0007669"/>
    <property type="project" value="InterPro"/>
</dbReference>
<dbReference type="Gene3D" id="1.10.630.10">
    <property type="entry name" value="Cytochrome P450"/>
    <property type="match status" value="1"/>
</dbReference>
<dbReference type="CDD" id="cd11061">
    <property type="entry name" value="CYP67-like"/>
    <property type="match status" value="1"/>
</dbReference>
<dbReference type="PANTHER" id="PTHR24305">
    <property type="entry name" value="CYTOCHROME P450"/>
    <property type="match status" value="1"/>
</dbReference>
<evidence type="ECO:0000256" key="7">
    <source>
        <dbReference type="ARBA" id="ARBA00023004"/>
    </source>
</evidence>
<dbReference type="GO" id="GO:0005506">
    <property type="term" value="F:iron ion binding"/>
    <property type="evidence" value="ECO:0007669"/>
    <property type="project" value="InterPro"/>
</dbReference>
<keyword evidence="5 9" id="KW-0479">Metal-binding</keyword>
<evidence type="ECO:0000256" key="6">
    <source>
        <dbReference type="ARBA" id="ARBA00023002"/>
    </source>
</evidence>
<comment type="cofactor">
    <cofactor evidence="1 9">
        <name>heme</name>
        <dbReference type="ChEBI" id="CHEBI:30413"/>
    </cofactor>
</comment>
<dbReference type="Pfam" id="PF00067">
    <property type="entry name" value="p450"/>
    <property type="match status" value="1"/>
</dbReference>
<dbReference type="InterPro" id="IPR036396">
    <property type="entry name" value="Cyt_P450_sf"/>
</dbReference>
<dbReference type="InterPro" id="IPR050121">
    <property type="entry name" value="Cytochrome_P450_monoxygenase"/>
</dbReference>
<keyword evidence="10" id="KW-0472">Membrane</keyword>
<comment type="caution">
    <text evidence="11">The sequence shown here is derived from an EMBL/GenBank/DDBJ whole genome shotgun (WGS) entry which is preliminary data.</text>
</comment>
<evidence type="ECO:0000256" key="2">
    <source>
        <dbReference type="ARBA" id="ARBA00004685"/>
    </source>
</evidence>
<comment type="similarity">
    <text evidence="3">Belongs to the cytochrome P450 family.</text>
</comment>
<feature type="transmembrane region" description="Helical" evidence="10">
    <location>
        <begin position="82"/>
        <end position="103"/>
    </location>
</feature>
<comment type="pathway">
    <text evidence="2">Mycotoxin biosynthesis.</text>
</comment>
<keyword evidence="4 9" id="KW-0349">Heme</keyword>
<dbReference type="InterPro" id="IPR001128">
    <property type="entry name" value="Cyt_P450"/>
</dbReference>
<keyword evidence="10" id="KW-1133">Transmembrane helix</keyword>
<dbReference type="PANTHER" id="PTHR24305:SF187">
    <property type="entry name" value="P450, PUTATIVE (EUROFUNG)-RELATED"/>
    <property type="match status" value="1"/>
</dbReference>
<keyword evidence="6" id="KW-0560">Oxidoreductase</keyword>